<dbReference type="HOGENOM" id="CLU_3009242_0_0_3"/>
<name>B0JKV7_MICAN</name>
<protein>
    <submittedName>
        <fullName evidence="1">Uncharacterized protein</fullName>
    </submittedName>
</protein>
<gene>
    <name evidence="1" type="ordered locus">MAE_30740</name>
</gene>
<reference evidence="1 2" key="1">
    <citation type="journal article" date="2007" name="DNA Res.">
        <title>Complete genomic structure of the bloom-forming toxic cyanobacterium Microcystis aeruginosa NIES-843.</title>
        <authorList>
            <person name="Kaneko T."/>
            <person name="Nakajima N."/>
            <person name="Okamoto S."/>
            <person name="Suzuki I."/>
            <person name="Tanabe Y."/>
            <person name="Tamaoki M."/>
            <person name="Nakamura Y."/>
            <person name="Kasai F."/>
            <person name="Watanabe A."/>
            <person name="Kawashima K."/>
            <person name="Kishida Y."/>
            <person name="Ono A."/>
            <person name="Shimizu Y."/>
            <person name="Takahashi C."/>
            <person name="Minami C."/>
            <person name="Fujishiro T."/>
            <person name="Kohara M."/>
            <person name="Katoh M."/>
            <person name="Nakazaki N."/>
            <person name="Nakayama S."/>
            <person name="Yamada M."/>
            <person name="Tabata S."/>
            <person name="Watanabe M.M."/>
        </authorList>
    </citation>
    <scope>NUCLEOTIDE SEQUENCE [LARGE SCALE GENOMIC DNA]</scope>
    <source>
        <strain evidence="2">NIES-843 / IAM M-247</strain>
    </source>
</reference>
<dbReference type="STRING" id="449447.MAE_30740"/>
<dbReference type="KEGG" id="mar:MAE_30740"/>
<dbReference type="AlphaFoldDB" id="B0JKV7"/>
<dbReference type="Proteomes" id="UP000001510">
    <property type="component" value="Chromosome"/>
</dbReference>
<keyword evidence="2" id="KW-1185">Reference proteome</keyword>
<organism evidence="1 2">
    <name type="scientific">Microcystis aeruginosa (strain NIES-843 / IAM M-2473)</name>
    <dbReference type="NCBI Taxonomy" id="449447"/>
    <lineage>
        <taxon>Bacteria</taxon>
        <taxon>Bacillati</taxon>
        <taxon>Cyanobacteriota</taxon>
        <taxon>Cyanophyceae</taxon>
        <taxon>Oscillatoriophycideae</taxon>
        <taxon>Chroococcales</taxon>
        <taxon>Microcystaceae</taxon>
        <taxon>Microcystis</taxon>
    </lineage>
</organism>
<evidence type="ECO:0000313" key="2">
    <source>
        <dbReference type="Proteomes" id="UP000001510"/>
    </source>
</evidence>
<accession>B0JKV7</accession>
<dbReference type="EMBL" id="AP009552">
    <property type="protein sequence ID" value="BAG02896.1"/>
    <property type="molecule type" value="Genomic_DNA"/>
</dbReference>
<dbReference type="EnsemblBacteria" id="BAG02896">
    <property type="protein sequence ID" value="BAG02896"/>
    <property type="gene ID" value="MAE_30740"/>
</dbReference>
<proteinExistence type="predicted"/>
<sequence length="56" mass="6298">MDNLIDKDRILPCLASIPNRDSMKRLNSSLTTCQVSIPLSIRGSVIDHLTMICLRE</sequence>
<evidence type="ECO:0000313" key="1">
    <source>
        <dbReference type="EMBL" id="BAG02896.1"/>
    </source>
</evidence>
<dbReference type="PaxDb" id="449447-MAE_30740"/>